<evidence type="ECO:0000313" key="2">
    <source>
        <dbReference type="EMBL" id="KAK0430210.1"/>
    </source>
</evidence>
<dbReference type="RefSeq" id="XP_060321255.1">
    <property type="nucleotide sequence ID" value="XM_060465402.1"/>
</dbReference>
<gene>
    <name evidence="2" type="ORF">EV420DRAFT_1030671</name>
</gene>
<accession>A0AA39ITI3</accession>
<feature type="region of interest" description="Disordered" evidence="1">
    <location>
        <begin position="1"/>
        <end position="57"/>
    </location>
</feature>
<evidence type="ECO:0008006" key="4">
    <source>
        <dbReference type="Google" id="ProtNLM"/>
    </source>
</evidence>
<dbReference type="GeneID" id="85348950"/>
<evidence type="ECO:0000256" key="1">
    <source>
        <dbReference type="SAM" id="MobiDB-lite"/>
    </source>
</evidence>
<keyword evidence="3" id="KW-1185">Reference proteome</keyword>
<comment type="caution">
    <text evidence="2">The sequence shown here is derived from an EMBL/GenBank/DDBJ whole genome shotgun (WGS) entry which is preliminary data.</text>
</comment>
<evidence type="ECO:0000313" key="3">
    <source>
        <dbReference type="Proteomes" id="UP001175211"/>
    </source>
</evidence>
<name>A0AA39ITI3_ARMTA</name>
<reference evidence="2" key="1">
    <citation type="submission" date="2023-06" db="EMBL/GenBank/DDBJ databases">
        <authorList>
            <consortium name="Lawrence Berkeley National Laboratory"/>
            <person name="Ahrendt S."/>
            <person name="Sahu N."/>
            <person name="Indic B."/>
            <person name="Wong-Bajracharya J."/>
            <person name="Merenyi Z."/>
            <person name="Ke H.-M."/>
            <person name="Monk M."/>
            <person name="Kocsube S."/>
            <person name="Drula E."/>
            <person name="Lipzen A."/>
            <person name="Balint B."/>
            <person name="Henrissat B."/>
            <person name="Andreopoulos B."/>
            <person name="Martin F.M."/>
            <person name="Harder C.B."/>
            <person name="Rigling D."/>
            <person name="Ford K.L."/>
            <person name="Foster G.D."/>
            <person name="Pangilinan J."/>
            <person name="Papanicolaou A."/>
            <person name="Barry K."/>
            <person name="LaButti K."/>
            <person name="Viragh M."/>
            <person name="Koriabine M."/>
            <person name="Yan M."/>
            <person name="Riley R."/>
            <person name="Champramary S."/>
            <person name="Plett K.L."/>
            <person name="Tsai I.J."/>
            <person name="Slot J."/>
            <person name="Sipos G."/>
            <person name="Plett J."/>
            <person name="Nagy L.G."/>
            <person name="Grigoriev I.V."/>
        </authorList>
    </citation>
    <scope>NUCLEOTIDE SEQUENCE</scope>
    <source>
        <strain evidence="2">CCBAS 213</strain>
    </source>
</reference>
<dbReference type="AlphaFoldDB" id="A0AA39ITI3"/>
<dbReference type="EMBL" id="JAUEPS010000594">
    <property type="protein sequence ID" value="KAK0430210.1"/>
    <property type="molecule type" value="Genomic_DNA"/>
</dbReference>
<proteinExistence type="predicted"/>
<protein>
    <recommendedName>
        <fullName evidence="4">Heterokaryon incompatibility domain-containing protein</fullName>
    </recommendedName>
</protein>
<sequence>MVKPNESSPHTEVTSPKVTISGLTEVSRTESSIEDPRPGTKPVILCPQSRKEEKQCEPPPKLSALVETGQAESSIQVPLQRAYRGEKSVIPASLADTLCSELGIGRLLQTLNDILGTSYNLDDTPSLSSLLNQCISRNYDFGTAYGHLRQSWYDDLSTIQDNLRTYEKKDREMRRNALVGDQIVGTQIPPRRVWDLFSNRVVPWWVTKEKWPQPISHAWMEGNDRSDIRTPINGKEWPVPIPTGVDLKLIRIEMLNLGLEYVWLDVLCLRQKDGPGEDLRAEEWKVDVPTIGYLYRVVGVVVCYLSGLGRPFTLTAKVFQSHHWWFNRAWTLQEVAEDRIIAGDTPDGPLHTEPQDEEGKEIVKKFRKQLQALDDISPDSYNIFDVLAEMQKRQSAKAVDKIAGMAFCLESATIPAYYEDQSLEDAWTALVNTVIPWFRGDLFFGFPEPGTGNKKWRPSWDQAMAMPRQKGECGVWVGRDEENGNDWCQGYCIEKGTVRGLDAERVDRRGELTVIGANGKTHAFQITALHHYLIPEDTYTIIGAHIALENWVVGRRLSNNWFEKVSVFTMPNSEERKRLHDLEVTKELRNYLV</sequence>
<dbReference type="Proteomes" id="UP001175211">
    <property type="component" value="Unassembled WGS sequence"/>
</dbReference>
<organism evidence="2 3">
    <name type="scientific">Armillaria tabescens</name>
    <name type="common">Ringless honey mushroom</name>
    <name type="synonym">Agaricus tabescens</name>
    <dbReference type="NCBI Taxonomy" id="1929756"/>
    <lineage>
        <taxon>Eukaryota</taxon>
        <taxon>Fungi</taxon>
        <taxon>Dikarya</taxon>
        <taxon>Basidiomycota</taxon>
        <taxon>Agaricomycotina</taxon>
        <taxon>Agaricomycetes</taxon>
        <taxon>Agaricomycetidae</taxon>
        <taxon>Agaricales</taxon>
        <taxon>Marasmiineae</taxon>
        <taxon>Physalacriaceae</taxon>
        <taxon>Desarmillaria</taxon>
    </lineage>
</organism>
<feature type="compositionally biased region" description="Polar residues" evidence="1">
    <location>
        <begin position="1"/>
        <end position="30"/>
    </location>
</feature>